<feature type="region of interest" description="Disordered" evidence="1">
    <location>
        <begin position="95"/>
        <end position="133"/>
    </location>
</feature>
<dbReference type="WBParaSite" id="jg12865">
    <property type="protein sequence ID" value="jg12865"/>
    <property type="gene ID" value="jg12865"/>
</dbReference>
<dbReference type="Proteomes" id="UP000887574">
    <property type="component" value="Unplaced"/>
</dbReference>
<sequence>MPAVDRRRAIVAQDQDSPEISSASVWKNVQPVHAASLFPRSDVPSSLINDALRALCDQFRVLLLVILVAHIILSSRSKEDLSSLVSSIVSGRLSSLEPQATSRSKVESLTPSSSIRVDAPPAPVVADHGCPVQ</sequence>
<protein>
    <submittedName>
        <fullName evidence="3">Uncharacterized protein</fullName>
    </submittedName>
</protein>
<keyword evidence="2" id="KW-1185">Reference proteome</keyword>
<feature type="compositionally biased region" description="Polar residues" evidence="1">
    <location>
        <begin position="95"/>
        <end position="115"/>
    </location>
</feature>
<reference evidence="3" key="1">
    <citation type="submission" date="2022-11" db="UniProtKB">
        <authorList>
            <consortium name="WormBaseParasite"/>
        </authorList>
    </citation>
    <scope>IDENTIFICATION</scope>
</reference>
<evidence type="ECO:0000313" key="3">
    <source>
        <dbReference type="WBParaSite" id="jg12865"/>
    </source>
</evidence>
<dbReference type="AlphaFoldDB" id="A0A915CUS2"/>
<evidence type="ECO:0000313" key="2">
    <source>
        <dbReference type="Proteomes" id="UP000887574"/>
    </source>
</evidence>
<proteinExistence type="predicted"/>
<evidence type="ECO:0000256" key="1">
    <source>
        <dbReference type="SAM" id="MobiDB-lite"/>
    </source>
</evidence>
<accession>A0A915CUS2</accession>
<organism evidence="2 3">
    <name type="scientific">Ditylenchus dipsaci</name>
    <dbReference type="NCBI Taxonomy" id="166011"/>
    <lineage>
        <taxon>Eukaryota</taxon>
        <taxon>Metazoa</taxon>
        <taxon>Ecdysozoa</taxon>
        <taxon>Nematoda</taxon>
        <taxon>Chromadorea</taxon>
        <taxon>Rhabditida</taxon>
        <taxon>Tylenchina</taxon>
        <taxon>Tylenchomorpha</taxon>
        <taxon>Sphaerularioidea</taxon>
        <taxon>Anguinidae</taxon>
        <taxon>Anguininae</taxon>
        <taxon>Ditylenchus</taxon>
    </lineage>
</organism>
<name>A0A915CUS2_9BILA</name>